<dbReference type="SUPFAM" id="SSF53335">
    <property type="entry name" value="S-adenosyl-L-methionine-dependent methyltransferases"/>
    <property type="match status" value="1"/>
</dbReference>
<keyword evidence="2" id="KW-1185">Reference proteome</keyword>
<name>A0A0C2UDK8_PARME</name>
<protein>
    <submittedName>
        <fullName evidence="1">Uncharacterized protein</fullName>
    </submittedName>
</protein>
<evidence type="ECO:0000313" key="1">
    <source>
        <dbReference type="EMBL" id="KIL99577.1"/>
    </source>
</evidence>
<dbReference type="Pfam" id="PF13489">
    <property type="entry name" value="Methyltransf_23"/>
    <property type="match status" value="1"/>
</dbReference>
<dbReference type="Gene3D" id="3.40.50.150">
    <property type="entry name" value="Vaccinia Virus protein VP39"/>
    <property type="match status" value="1"/>
</dbReference>
<dbReference type="PANTHER" id="PTHR43591">
    <property type="entry name" value="METHYLTRANSFERASE"/>
    <property type="match status" value="1"/>
</dbReference>
<dbReference type="CDD" id="cd02440">
    <property type="entry name" value="AdoMet_MTases"/>
    <property type="match status" value="1"/>
</dbReference>
<gene>
    <name evidence="1" type="ORF">CCC_04093</name>
</gene>
<dbReference type="AlphaFoldDB" id="A0A0C2UDK8"/>
<dbReference type="InterPro" id="IPR029063">
    <property type="entry name" value="SAM-dependent_MTases_sf"/>
</dbReference>
<dbReference type="PANTHER" id="PTHR43591:SF24">
    <property type="entry name" value="2-METHOXY-6-POLYPRENYL-1,4-BENZOQUINOL METHYLASE, MITOCHONDRIAL"/>
    <property type="match status" value="1"/>
</dbReference>
<comment type="caution">
    <text evidence="1">The sequence shown here is derived from an EMBL/GenBank/DDBJ whole genome shotgun (WGS) entry which is preliminary data.</text>
</comment>
<evidence type="ECO:0000313" key="2">
    <source>
        <dbReference type="Proteomes" id="UP000031971"/>
    </source>
</evidence>
<dbReference type="STRING" id="272627.CCC_04093"/>
<dbReference type="GO" id="GO:0008168">
    <property type="term" value="F:methyltransferase activity"/>
    <property type="evidence" value="ECO:0007669"/>
    <property type="project" value="TreeGrafter"/>
</dbReference>
<organism evidence="1 2">
    <name type="scientific">Paramagnetospirillum magnetotacticum MS-1</name>
    <dbReference type="NCBI Taxonomy" id="272627"/>
    <lineage>
        <taxon>Bacteria</taxon>
        <taxon>Pseudomonadati</taxon>
        <taxon>Pseudomonadota</taxon>
        <taxon>Alphaproteobacteria</taxon>
        <taxon>Rhodospirillales</taxon>
        <taxon>Magnetospirillaceae</taxon>
        <taxon>Paramagnetospirillum</taxon>
    </lineage>
</organism>
<reference evidence="1 2" key="1">
    <citation type="submission" date="2015-01" db="EMBL/GenBank/DDBJ databases">
        <title>Genome Sequence of Magnetospirillum magnetotacticum Strain MS-1.</title>
        <authorList>
            <person name="Marinov G.K."/>
            <person name="Smalley M.D."/>
            <person name="DeSalvo G."/>
        </authorList>
    </citation>
    <scope>NUCLEOTIDE SEQUENCE [LARGE SCALE GENOMIC DNA]</scope>
    <source>
        <strain evidence="1 2">MS-1</strain>
    </source>
</reference>
<accession>A0A0C2UDK8</accession>
<dbReference type="EMBL" id="JXSL01000023">
    <property type="protein sequence ID" value="KIL99577.1"/>
    <property type="molecule type" value="Genomic_DNA"/>
</dbReference>
<proteinExistence type="predicted"/>
<sequence>MLDSRLYVDSIGDDAKVVRATLGPHDRNILDFGTGSGVFAIALRQVLPELDISAVDTTDNKSQSHPDFSDGQAAAHQRLIYPPLAERFRISFNHYNGHLLPYPDGSFDAISAYAVIEHIPHEELDAAMREIARVLKDDGKLFVFKMPRKLALVEHVAGILGLGRHDTLYGDGEALRLFRSYGWKVEKTFKSNMVFDYPGWLTNRLYHPLKLIDRILYWSPWRLFAHHNNFVLRKLERPQL</sequence>
<dbReference type="Proteomes" id="UP000031971">
    <property type="component" value="Unassembled WGS sequence"/>
</dbReference>